<reference evidence="1 2" key="1">
    <citation type="submission" date="2014-01" db="EMBL/GenBank/DDBJ databases">
        <title>Complete genome sequence of ionizing-radiation resistance bacterium Hymenobacter swuensis DY53.</title>
        <authorList>
            <person name="Jung J.-H."/>
            <person name="Jeong S.-W."/>
            <person name="Joe M.-H."/>
            <person name="Cho y.-j."/>
            <person name="Kim M.-K."/>
            <person name="Lim S.-Y."/>
        </authorList>
    </citation>
    <scope>NUCLEOTIDE SEQUENCE [LARGE SCALE GENOMIC DNA]</scope>
    <source>
        <strain evidence="1 2">DY53</strain>
    </source>
</reference>
<evidence type="ECO:0000313" key="1">
    <source>
        <dbReference type="EMBL" id="AHJ99547.1"/>
    </source>
</evidence>
<dbReference type="PATRIC" id="fig|1227739.3.peg.4102"/>
<proteinExistence type="predicted"/>
<organism evidence="1 2">
    <name type="scientific">Hymenobacter swuensis DY53</name>
    <dbReference type="NCBI Taxonomy" id="1227739"/>
    <lineage>
        <taxon>Bacteria</taxon>
        <taxon>Pseudomonadati</taxon>
        <taxon>Bacteroidota</taxon>
        <taxon>Cytophagia</taxon>
        <taxon>Cytophagales</taxon>
        <taxon>Hymenobacteraceae</taxon>
        <taxon>Hymenobacter</taxon>
    </lineage>
</organism>
<dbReference type="EMBL" id="CP007145">
    <property type="protein sequence ID" value="AHJ99547.1"/>
    <property type="molecule type" value="Genomic_DNA"/>
</dbReference>
<dbReference type="Proteomes" id="UP000019423">
    <property type="component" value="Chromosome"/>
</dbReference>
<name>W8F6A1_9BACT</name>
<evidence type="ECO:0008006" key="3">
    <source>
        <dbReference type="Google" id="ProtNLM"/>
    </source>
</evidence>
<dbReference type="Gene3D" id="3.40.1700.10">
    <property type="entry name" value="DNA integrity scanning protein, DisA, N-terminal domain"/>
    <property type="match status" value="1"/>
</dbReference>
<evidence type="ECO:0000313" key="2">
    <source>
        <dbReference type="Proteomes" id="UP000019423"/>
    </source>
</evidence>
<dbReference type="SUPFAM" id="SSF143597">
    <property type="entry name" value="YojJ-like"/>
    <property type="match status" value="1"/>
</dbReference>
<dbReference type="STRING" id="1227739.Hsw_3952"/>
<protein>
    <recommendedName>
        <fullName evidence="3">DAC domain-containing protein</fullName>
    </recommendedName>
</protein>
<sequence>MTGAVVLVVSEETGQISLVRGGEVFRNLAPADLRARLNEFLFDAAPKPGPVAGATAPEVAA</sequence>
<dbReference type="AlphaFoldDB" id="W8F6A1"/>
<gene>
    <name evidence="1" type="ORF">Hsw_3952</name>
</gene>
<dbReference type="InterPro" id="IPR036888">
    <property type="entry name" value="DNA_integrity_DisA_N_sf"/>
</dbReference>
<dbReference type="KEGG" id="hsw:Hsw_3952"/>
<dbReference type="HOGENOM" id="CLU_2916323_0_0_10"/>
<keyword evidence="2" id="KW-1185">Reference proteome</keyword>
<accession>W8F6A1</accession>